<proteinExistence type="predicted"/>
<protein>
    <submittedName>
        <fullName evidence="1">Uncharacterized protein</fullName>
    </submittedName>
</protein>
<name>A0A0F9JEC2_9ZZZZ</name>
<comment type="caution">
    <text evidence="1">The sequence shown here is derived from an EMBL/GenBank/DDBJ whole genome shotgun (WGS) entry which is preliminary data.</text>
</comment>
<sequence>MKANEAGFRNLVKLAMKYKVRTTGNEKAECLVCGWQCGPGFASQVIDYAPFWAMEGHIKDHIERDEITERKVINSV</sequence>
<accession>A0A0F9JEC2</accession>
<reference evidence="1" key="1">
    <citation type="journal article" date="2015" name="Nature">
        <title>Complex archaea that bridge the gap between prokaryotes and eukaryotes.</title>
        <authorList>
            <person name="Spang A."/>
            <person name="Saw J.H."/>
            <person name="Jorgensen S.L."/>
            <person name="Zaremba-Niedzwiedzka K."/>
            <person name="Martijn J."/>
            <person name="Lind A.E."/>
            <person name="van Eijk R."/>
            <person name="Schleper C."/>
            <person name="Guy L."/>
            <person name="Ettema T.J."/>
        </authorList>
    </citation>
    <scope>NUCLEOTIDE SEQUENCE</scope>
</reference>
<gene>
    <name evidence="1" type="ORF">LCGC14_1463700</name>
</gene>
<dbReference type="EMBL" id="LAZR01010218">
    <property type="protein sequence ID" value="KKM68154.1"/>
    <property type="molecule type" value="Genomic_DNA"/>
</dbReference>
<organism evidence="1">
    <name type="scientific">marine sediment metagenome</name>
    <dbReference type="NCBI Taxonomy" id="412755"/>
    <lineage>
        <taxon>unclassified sequences</taxon>
        <taxon>metagenomes</taxon>
        <taxon>ecological metagenomes</taxon>
    </lineage>
</organism>
<dbReference type="AlphaFoldDB" id="A0A0F9JEC2"/>
<evidence type="ECO:0000313" key="1">
    <source>
        <dbReference type="EMBL" id="KKM68154.1"/>
    </source>
</evidence>